<dbReference type="Proteomes" id="UP001231124">
    <property type="component" value="Unassembled WGS sequence"/>
</dbReference>
<dbReference type="RefSeq" id="WP_283207260.1">
    <property type="nucleotide sequence ID" value="NZ_BPQE01000012.1"/>
</dbReference>
<proteinExistence type="predicted"/>
<evidence type="ECO:0000313" key="1">
    <source>
        <dbReference type="EMBL" id="MDQ0448679.1"/>
    </source>
</evidence>
<organism evidence="1 2">
    <name type="scientific">Methylobacterium aerolatum</name>
    <dbReference type="NCBI Taxonomy" id="418708"/>
    <lineage>
        <taxon>Bacteria</taxon>
        <taxon>Pseudomonadati</taxon>
        <taxon>Pseudomonadota</taxon>
        <taxon>Alphaproteobacteria</taxon>
        <taxon>Hyphomicrobiales</taxon>
        <taxon>Methylobacteriaceae</taxon>
        <taxon>Methylobacterium</taxon>
    </lineage>
</organism>
<comment type="caution">
    <text evidence="1">The sequence shown here is derived from an EMBL/GenBank/DDBJ whole genome shotgun (WGS) entry which is preliminary data.</text>
</comment>
<gene>
    <name evidence="1" type="ORF">QO012_003191</name>
</gene>
<dbReference type="EMBL" id="JAUSVP010000010">
    <property type="protein sequence ID" value="MDQ0448679.1"/>
    <property type="molecule type" value="Genomic_DNA"/>
</dbReference>
<accession>A0ABU0I4Y1</accession>
<keyword evidence="2" id="KW-1185">Reference proteome</keyword>
<name>A0ABU0I4Y1_9HYPH</name>
<reference evidence="1 2" key="1">
    <citation type="submission" date="2023-07" db="EMBL/GenBank/DDBJ databases">
        <title>Genomic Encyclopedia of Type Strains, Phase IV (KMG-IV): sequencing the most valuable type-strain genomes for metagenomic binning, comparative biology and taxonomic classification.</title>
        <authorList>
            <person name="Goeker M."/>
        </authorList>
    </citation>
    <scope>NUCLEOTIDE SEQUENCE [LARGE SCALE GENOMIC DNA]</scope>
    <source>
        <strain evidence="1 2">DSM 19013</strain>
    </source>
</reference>
<protein>
    <submittedName>
        <fullName evidence="1">Uncharacterized protein</fullName>
    </submittedName>
</protein>
<evidence type="ECO:0000313" key="2">
    <source>
        <dbReference type="Proteomes" id="UP001231124"/>
    </source>
</evidence>
<sequence length="40" mass="4379">MPSHDRVRSPFRTAFRAGRATPFTVATGGLYGRVTMIEPA</sequence>